<evidence type="ECO:0000256" key="1">
    <source>
        <dbReference type="ARBA" id="ARBA00004141"/>
    </source>
</evidence>
<dbReference type="AlphaFoldDB" id="A0AAV0BZ68"/>
<dbReference type="EMBL" id="CAMAPF010000004">
    <property type="protein sequence ID" value="CAH9051976.1"/>
    <property type="molecule type" value="Genomic_DNA"/>
</dbReference>
<evidence type="ECO:0000313" key="8">
    <source>
        <dbReference type="Proteomes" id="UP001152523"/>
    </source>
</evidence>
<feature type="transmembrane region" description="Helical" evidence="6">
    <location>
        <begin position="126"/>
        <end position="147"/>
    </location>
</feature>
<organism evidence="7 8">
    <name type="scientific">Cuscuta epithymum</name>
    <dbReference type="NCBI Taxonomy" id="186058"/>
    <lineage>
        <taxon>Eukaryota</taxon>
        <taxon>Viridiplantae</taxon>
        <taxon>Streptophyta</taxon>
        <taxon>Embryophyta</taxon>
        <taxon>Tracheophyta</taxon>
        <taxon>Spermatophyta</taxon>
        <taxon>Magnoliopsida</taxon>
        <taxon>eudicotyledons</taxon>
        <taxon>Gunneridae</taxon>
        <taxon>Pentapetalae</taxon>
        <taxon>asterids</taxon>
        <taxon>lamiids</taxon>
        <taxon>Solanales</taxon>
        <taxon>Convolvulaceae</taxon>
        <taxon>Cuscuteae</taxon>
        <taxon>Cuscuta</taxon>
        <taxon>Cuscuta subgen. Cuscuta</taxon>
    </lineage>
</organism>
<feature type="transmembrane region" description="Helical" evidence="6">
    <location>
        <begin position="6"/>
        <end position="24"/>
    </location>
</feature>
<dbReference type="InterPro" id="IPR006904">
    <property type="entry name" value="DUF716"/>
</dbReference>
<accession>A0AAV0BZ68</accession>
<dbReference type="Proteomes" id="UP001152523">
    <property type="component" value="Unassembled WGS sequence"/>
</dbReference>
<dbReference type="Pfam" id="PF04819">
    <property type="entry name" value="DUF716"/>
    <property type="match status" value="1"/>
</dbReference>
<evidence type="ECO:0000256" key="4">
    <source>
        <dbReference type="ARBA" id="ARBA00022989"/>
    </source>
</evidence>
<gene>
    <name evidence="7" type="ORF">CEPIT_LOCUS309</name>
</gene>
<comment type="subcellular location">
    <subcellularLocation>
        <location evidence="1">Membrane</location>
        <topology evidence="1">Multi-pass membrane protein</topology>
    </subcellularLocation>
</comment>
<name>A0AAV0BZ68_9ASTE</name>
<dbReference type="PANTHER" id="PTHR47830:SF1">
    <property type="entry name" value="OS11G0534100 PROTEIN"/>
    <property type="match status" value="1"/>
</dbReference>
<feature type="transmembrane region" description="Helical" evidence="6">
    <location>
        <begin position="96"/>
        <end position="114"/>
    </location>
</feature>
<feature type="transmembrane region" description="Helical" evidence="6">
    <location>
        <begin position="57"/>
        <end position="76"/>
    </location>
</feature>
<evidence type="ECO:0000256" key="3">
    <source>
        <dbReference type="ARBA" id="ARBA00022692"/>
    </source>
</evidence>
<keyword evidence="3 6" id="KW-0812">Transmembrane</keyword>
<keyword evidence="8" id="KW-1185">Reference proteome</keyword>
<comment type="caution">
    <text evidence="7">The sequence shown here is derived from an EMBL/GenBank/DDBJ whole genome shotgun (WGS) entry which is preliminary data.</text>
</comment>
<evidence type="ECO:0000313" key="7">
    <source>
        <dbReference type="EMBL" id="CAH9051976.1"/>
    </source>
</evidence>
<evidence type="ECO:0000256" key="5">
    <source>
        <dbReference type="ARBA" id="ARBA00023136"/>
    </source>
</evidence>
<proteinExistence type="inferred from homology"/>
<sequence length="301" mass="32994">MGSFIYHVFSSSGLFSLGLFHLIAATRSHLKSPREHSAKPFYHLSSFPSSFPRLRHLPLYLIFLSLFIAFAHQTVISFDSDPLLKGRTPVHRFSSLQSAAIILCFLLLSLFPLLVSEPSLPRDEIFFALASALFYLCFYASSSSAFFQTSDLQAECDTVSARISAASSLLCLVLACNSRLFVAELLFAASICLQGLWAFQTGLSLYVEAFIPEGCHKLLDVVSGVEGSTKCELEDSKLRAVALLDFIFVAHVFFVLLIVMVTYAVAARTIRRSGSYEALSTSASPVGSNHIQMKAFSGTQA</sequence>
<evidence type="ECO:0000256" key="6">
    <source>
        <dbReference type="SAM" id="Phobius"/>
    </source>
</evidence>
<evidence type="ECO:0000256" key="2">
    <source>
        <dbReference type="ARBA" id="ARBA00006948"/>
    </source>
</evidence>
<feature type="transmembrane region" description="Helical" evidence="6">
    <location>
        <begin position="246"/>
        <end position="266"/>
    </location>
</feature>
<comment type="similarity">
    <text evidence="2">Belongs to the TMEM45 family.</text>
</comment>
<dbReference type="GO" id="GO:0016020">
    <property type="term" value="C:membrane"/>
    <property type="evidence" value="ECO:0007669"/>
    <property type="project" value="UniProtKB-SubCell"/>
</dbReference>
<protein>
    <submittedName>
        <fullName evidence="7">Uncharacterized protein</fullName>
    </submittedName>
</protein>
<keyword evidence="4 6" id="KW-1133">Transmembrane helix</keyword>
<reference evidence="7" key="1">
    <citation type="submission" date="2022-07" db="EMBL/GenBank/DDBJ databases">
        <authorList>
            <person name="Macas J."/>
            <person name="Novak P."/>
            <person name="Neumann P."/>
        </authorList>
    </citation>
    <scope>NUCLEOTIDE SEQUENCE</scope>
</reference>
<keyword evidence="5 6" id="KW-0472">Membrane</keyword>
<dbReference type="PANTHER" id="PTHR47830">
    <property type="entry name" value="OS11G0534100 PROTEIN"/>
    <property type="match status" value="1"/>
</dbReference>